<evidence type="ECO:0000313" key="4">
    <source>
        <dbReference type="Proteomes" id="UP000253410"/>
    </source>
</evidence>
<dbReference type="Pfam" id="PF10988">
    <property type="entry name" value="DUF2807"/>
    <property type="match status" value="1"/>
</dbReference>
<evidence type="ECO:0000259" key="2">
    <source>
        <dbReference type="Pfam" id="PF10988"/>
    </source>
</evidence>
<organism evidence="3 4">
    <name type="scientific">Chitinophaga flava</name>
    <dbReference type="NCBI Taxonomy" id="2259036"/>
    <lineage>
        <taxon>Bacteria</taxon>
        <taxon>Pseudomonadati</taxon>
        <taxon>Bacteroidota</taxon>
        <taxon>Chitinophagia</taxon>
        <taxon>Chitinophagales</taxon>
        <taxon>Chitinophagaceae</taxon>
        <taxon>Chitinophaga</taxon>
    </lineage>
</organism>
<evidence type="ECO:0000313" key="3">
    <source>
        <dbReference type="EMBL" id="RBL92550.1"/>
    </source>
</evidence>
<keyword evidence="4" id="KW-1185">Reference proteome</keyword>
<feature type="signal peptide" evidence="1">
    <location>
        <begin position="1"/>
        <end position="22"/>
    </location>
</feature>
<dbReference type="Proteomes" id="UP000253410">
    <property type="component" value="Unassembled WGS sequence"/>
</dbReference>
<dbReference type="PROSITE" id="PS51257">
    <property type="entry name" value="PROKAR_LIPOPROTEIN"/>
    <property type="match status" value="1"/>
</dbReference>
<feature type="domain" description="Putative auto-transporter adhesin head GIN" evidence="2">
    <location>
        <begin position="46"/>
        <end position="228"/>
    </location>
</feature>
<proteinExistence type="predicted"/>
<dbReference type="OrthoDB" id="1014513at2"/>
<dbReference type="PANTHER" id="PTHR39200:SF1">
    <property type="entry name" value="AUTO-TRANSPORTER ADHESIN HEAD GIN DOMAIN-CONTAINING PROTEIN-RELATED"/>
    <property type="match status" value="1"/>
</dbReference>
<gene>
    <name evidence="3" type="ORF">DF182_08200</name>
</gene>
<accession>A0A365Y213</accession>
<dbReference type="PANTHER" id="PTHR39200">
    <property type="entry name" value="HYPOTHETICAL EXPORTED PROTEIN"/>
    <property type="match status" value="1"/>
</dbReference>
<dbReference type="AlphaFoldDB" id="A0A365Y213"/>
<comment type="caution">
    <text evidence="3">The sequence shown here is derived from an EMBL/GenBank/DDBJ whole genome shotgun (WGS) entry which is preliminary data.</text>
</comment>
<feature type="chain" id="PRO_5016710599" description="Putative auto-transporter adhesin head GIN domain-containing protein" evidence="1">
    <location>
        <begin position="23"/>
        <end position="243"/>
    </location>
</feature>
<dbReference type="InterPro" id="IPR021255">
    <property type="entry name" value="DUF2807"/>
</dbReference>
<reference evidence="3 4" key="1">
    <citation type="submission" date="2018-05" db="EMBL/GenBank/DDBJ databases">
        <title>Chitinophaga sp. K3CV102501T nov., isolated from isolated from a monsoon evergreen broad-leaved forest soil.</title>
        <authorList>
            <person name="Lv Y."/>
        </authorList>
    </citation>
    <scope>NUCLEOTIDE SEQUENCE [LARGE SCALE GENOMIC DNA]</scope>
    <source>
        <strain evidence="3 4">GDMCC 1.1325</strain>
    </source>
</reference>
<keyword evidence="1" id="KW-0732">Signal</keyword>
<dbReference type="EMBL" id="QFFJ01000001">
    <property type="protein sequence ID" value="RBL92550.1"/>
    <property type="molecule type" value="Genomic_DNA"/>
</dbReference>
<sequence>MQTKITLSCMALVVSITTFLSACNVIGQHVKGSGNVIKEERKVASFHKIKVEGSMNVYLAQGPEKNAVIEAEDNITPLVELIDEGGRLKVRFRNNVNISTRKGVNVYLTTPEVDDIALAGSGDMKLMDKFNSKEDMRLSLSGSGNLKGTINAPAVKASIAGSGNMYLEGETRTVNISIAGSGDYVGDGLLSEEAKISIAGSGDANVHASMKLDAKIAGSGDVKYKGNPSVSSSVAGSGSVRKI</sequence>
<dbReference type="RefSeq" id="WP_113615153.1">
    <property type="nucleotide sequence ID" value="NZ_QFFJ01000001.1"/>
</dbReference>
<evidence type="ECO:0000256" key="1">
    <source>
        <dbReference type="SAM" id="SignalP"/>
    </source>
</evidence>
<protein>
    <recommendedName>
        <fullName evidence="2">Putative auto-transporter adhesin head GIN domain-containing protein</fullName>
    </recommendedName>
</protein>
<dbReference type="Gene3D" id="2.160.20.120">
    <property type="match status" value="1"/>
</dbReference>
<name>A0A365Y213_9BACT</name>